<dbReference type="InterPro" id="IPR000683">
    <property type="entry name" value="Gfo/Idh/MocA-like_OxRdtase_N"/>
</dbReference>
<dbReference type="PANTHER" id="PTHR43377:SF6">
    <property type="entry name" value="GFO_IDH_MOCA-LIKE OXIDOREDUCTASE N-TERMINAL DOMAIN-CONTAINING PROTEIN"/>
    <property type="match status" value="1"/>
</dbReference>
<evidence type="ECO:0000313" key="4">
    <source>
        <dbReference type="Proteomes" id="UP000290958"/>
    </source>
</evidence>
<dbReference type="Proteomes" id="UP000290958">
    <property type="component" value="Unassembled WGS sequence"/>
</dbReference>
<keyword evidence="4" id="KW-1185">Reference proteome</keyword>
<protein>
    <submittedName>
        <fullName evidence="3">Gfo/Idh/MocA family oxidoreductase</fullName>
    </submittedName>
</protein>
<dbReference type="EMBL" id="SBKP01000002">
    <property type="protein sequence ID" value="RXR30402.1"/>
    <property type="molecule type" value="Genomic_DNA"/>
</dbReference>
<sequence>MAKLKVGLCGLGYWGKNLFRALSGNPDIQLVAVADARADIRDGLAVSHPHIIPYSDATDLIADPEIEAVVLATPVAFHYAQAKAALDRGKHVMVEKPMCTTSAEADDLVARADLYGLTLMADHTFLFHPAVLKLGELVRSGELGKVSYFDSQRINLGLFQPDVNVLWDLAPHDLSIIDYLFGGEPVHIEASGYCHVNPGFPDIAYLTFHYSTSMVAHLNLSWMSPVKVRHIAVGGSDKMVVWDDLNREEPLKIYDSGITTHPRQDREIILPSYRIGSVTSPRLSGGEPLVAVVEHFRQVIVGKTKARTDGRLGRRIVRTLERAQAALDLSLRQAQSSMPAVSSPSAAAA</sequence>
<comment type="caution">
    <text evidence="3">The sequence shown here is derived from an EMBL/GenBank/DDBJ whole genome shotgun (WGS) entry which is preliminary data.</text>
</comment>
<dbReference type="InterPro" id="IPR055170">
    <property type="entry name" value="GFO_IDH_MocA-like_dom"/>
</dbReference>
<accession>A0A4Q1KL11</accession>
<dbReference type="RefSeq" id="WP_129403152.1">
    <property type="nucleotide sequence ID" value="NZ_SBKP01000002.1"/>
</dbReference>
<dbReference type="Pfam" id="PF22725">
    <property type="entry name" value="GFO_IDH_MocA_C3"/>
    <property type="match status" value="1"/>
</dbReference>
<dbReference type="Gene3D" id="3.40.50.720">
    <property type="entry name" value="NAD(P)-binding Rossmann-like Domain"/>
    <property type="match status" value="1"/>
</dbReference>
<dbReference type="SUPFAM" id="SSF51735">
    <property type="entry name" value="NAD(P)-binding Rossmann-fold domains"/>
    <property type="match status" value="1"/>
</dbReference>
<dbReference type="InterPro" id="IPR036291">
    <property type="entry name" value="NAD(P)-bd_dom_sf"/>
</dbReference>
<feature type="domain" description="GFO/IDH/MocA-like oxidoreductase" evidence="2">
    <location>
        <begin position="132"/>
        <end position="239"/>
    </location>
</feature>
<dbReference type="PANTHER" id="PTHR43377">
    <property type="entry name" value="BILIVERDIN REDUCTASE A"/>
    <property type="match status" value="1"/>
</dbReference>
<dbReference type="SUPFAM" id="SSF55347">
    <property type="entry name" value="Glyceraldehyde-3-phosphate dehydrogenase-like, C-terminal domain"/>
    <property type="match status" value="1"/>
</dbReference>
<dbReference type="AlphaFoldDB" id="A0A4Q1KL11"/>
<evidence type="ECO:0000259" key="2">
    <source>
        <dbReference type="Pfam" id="PF22725"/>
    </source>
</evidence>
<evidence type="ECO:0000259" key="1">
    <source>
        <dbReference type="Pfam" id="PF01408"/>
    </source>
</evidence>
<name>A0A4Q1KL11_9SPHN</name>
<dbReference type="Pfam" id="PF01408">
    <property type="entry name" value="GFO_IDH_MocA"/>
    <property type="match status" value="1"/>
</dbReference>
<dbReference type="OrthoDB" id="9792935at2"/>
<dbReference type="GO" id="GO:0000166">
    <property type="term" value="F:nucleotide binding"/>
    <property type="evidence" value="ECO:0007669"/>
    <property type="project" value="InterPro"/>
</dbReference>
<gene>
    <name evidence="3" type="ORF">EQG66_03545</name>
</gene>
<evidence type="ECO:0000313" key="3">
    <source>
        <dbReference type="EMBL" id="RXR30402.1"/>
    </source>
</evidence>
<dbReference type="Gene3D" id="3.30.360.10">
    <property type="entry name" value="Dihydrodipicolinate Reductase, domain 2"/>
    <property type="match status" value="1"/>
</dbReference>
<dbReference type="InterPro" id="IPR051450">
    <property type="entry name" value="Gfo/Idh/MocA_Oxidoreductases"/>
</dbReference>
<proteinExistence type="predicted"/>
<organism evidence="3 4">
    <name type="scientific">Sphingobium fluviale</name>
    <dbReference type="NCBI Taxonomy" id="2506423"/>
    <lineage>
        <taxon>Bacteria</taxon>
        <taxon>Pseudomonadati</taxon>
        <taxon>Pseudomonadota</taxon>
        <taxon>Alphaproteobacteria</taxon>
        <taxon>Sphingomonadales</taxon>
        <taxon>Sphingomonadaceae</taxon>
        <taxon>Sphingobium</taxon>
    </lineage>
</organism>
<reference evidence="4" key="1">
    <citation type="submission" date="2019-01" db="EMBL/GenBank/DDBJ databases">
        <title>Cytophagaceae bacterium strain CAR-16.</title>
        <authorList>
            <person name="Chen W.-M."/>
        </authorList>
    </citation>
    <scope>NUCLEOTIDE SEQUENCE [LARGE SCALE GENOMIC DNA]</scope>
    <source>
        <strain evidence="4">CHR27</strain>
    </source>
</reference>
<feature type="domain" description="Gfo/Idh/MocA-like oxidoreductase N-terminal" evidence="1">
    <location>
        <begin position="4"/>
        <end position="123"/>
    </location>
</feature>